<protein>
    <submittedName>
        <fullName evidence="1">Uncharacterized protein</fullName>
    </submittedName>
</protein>
<dbReference type="RefSeq" id="WP_181739438.1">
    <property type="nucleotide sequence ID" value="NZ_JACEOL010000025.1"/>
</dbReference>
<dbReference type="Proteomes" id="UP000538292">
    <property type="component" value="Unassembled WGS sequence"/>
</dbReference>
<accession>A0A7W1XS77</accession>
<organism evidence="1 2">
    <name type="scientific">Thermoactinomyces mirandus</name>
    <dbReference type="NCBI Taxonomy" id="2756294"/>
    <lineage>
        <taxon>Bacteria</taxon>
        <taxon>Bacillati</taxon>
        <taxon>Bacillota</taxon>
        <taxon>Bacilli</taxon>
        <taxon>Bacillales</taxon>
        <taxon>Thermoactinomycetaceae</taxon>
        <taxon>Thermoactinomyces</taxon>
    </lineage>
</organism>
<evidence type="ECO:0000313" key="2">
    <source>
        <dbReference type="Proteomes" id="UP000538292"/>
    </source>
</evidence>
<comment type="caution">
    <text evidence="1">The sequence shown here is derived from an EMBL/GenBank/DDBJ whole genome shotgun (WGS) entry which is preliminary data.</text>
</comment>
<sequence length="99" mass="11313">MERGSCIVLKADKGLVSLQYDTNLLMKPCAICNEVHVEMSEFCIGFFEEGTDKPVCLECAKKYNPLLYSLWEMGISSHDTELLEVAVKKFNKIYKKARE</sequence>
<name>A0A7W1XS77_9BACL</name>
<reference evidence="1 2" key="1">
    <citation type="submission" date="2020-07" db="EMBL/GenBank/DDBJ databases">
        <title>Thermoactinomyces phylogeny.</title>
        <authorList>
            <person name="Dunlap C."/>
        </authorList>
    </citation>
    <scope>NUCLEOTIDE SEQUENCE [LARGE SCALE GENOMIC DNA]</scope>
    <source>
        <strain evidence="1 2">AMNI-1</strain>
    </source>
</reference>
<proteinExistence type="predicted"/>
<evidence type="ECO:0000313" key="1">
    <source>
        <dbReference type="EMBL" id="MBA4602190.1"/>
    </source>
</evidence>
<dbReference type="AlphaFoldDB" id="A0A7W1XS77"/>
<dbReference type="EMBL" id="JACEOL010000025">
    <property type="protein sequence ID" value="MBA4602190.1"/>
    <property type="molecule type" value="Genomic_DNA"/>
</dbReference>
<keyword evidence="2" id="KW-1185">Reference proteome</keyword>
<gene>
    <name evidence="1" type="ORF">H2C83_07645</name>
</gene>